<comment type="caution">
    <text evidence="2">The sequence shown here is derived from an EMBL/GenBank/DDBJ whole genome shotgun (WGS) entry which is preliminary data.</text>
</comment>
<feature type="domain" description="Flavoprotein" evidence="1">
    <location>
        <begin position="10"/>
        <end position="176"/>
    </location>
</feature>
<reference evidence="2 3" key="1">
    <citation type="submission" date="2020-07" db="EMBL/GenBank/DDBJ databases">
        <title>Genomic Encyclopedia of Type Strains, Phase IV (KMG-V): Genome sequencing to study the core and pangenomes of soil and plant-associated prokaryotes.</title>
        <authorList>
            <person name="Whitman W."/>
        </authorList>
    </citation>
    <scope>NUCLEOTIDE SEQUENCE [LARGE SCALE GENOMIC DNA]</scope>
    <source>
        <strain evidence="2 3">C8</strain>
    </source>
</reference>
<evidence type="ECO:0000259" key="1">
    <source>
        <dbReference type="Pfam" id="PF02441"/>
    </source>
</evidence>
<dbReference type="SUPFAM" id="SSF52507">
    <property type="entry name" value="Homo-oligomeric flavin-containing Cys decarboxylases, HFCD"/>
    <property type="match status" value="1"/>
</dbReference>
<dbReference type="EMBL" id="JACDUL010000003">
    <property type="protein sequence ID" value="MBA2862459.1"/>
    <property type="molecule type" value="Genomic_DNA"/>
</dbReference>
<dbReference type="InterPro" id="IPR003382">
    <property type="entry name" value="Flavoprotein"/>
</dbReference>
<dbReference type="Proteomes" id="UP000533207">
    <property type="component" value="Unassembled WGS sequence"/>
</dbReference>
<evidence type="ECO:0000313" key="2">
    <source>
        <dbReference type="EMBL" id="MBA2862459.1"/>
    </source>
</evidence>
<evidence type="ECO:0000313" key="3">
    <source>
        <dbReference type="Proteomes" id="UP000533207"/>
    </source>
</evidence>
<dbReference type="GO" id="GO:0004633">
    <property type="term" value="F:phosphopantothenoylcysteine decarboxylase activity"/>
    <property type="evidence" value="ECO:0007669"/>
    <property type="project" value="TreeGrafter"/>
</dbReference>
<organism evidence="2 3">
    <name type="scientific">Methanococcus maripaludis</name>
    <name type="common">Methanococcus deltae</name>
    <dbReference type="NCBI Taxonomy" id="39152"/>
    <lineage>
        <taxon>Archaea</taxon>
        <taxon>Methanobacteriati</taxon>
        <taxon>Methanobacteriota</taxon>
        <taxon>Methanomada group</taxon>
        <taxon>Methanococci</taxon>
        <taxon>Methanococcales</taxon>
        <taxon>Methanococcaceae</taxon>
        <taxon>Methanococcus</taxon>
    </lineage>
</organism>
<dbReference type="Pfam" id="PF02441">
    <property type="entry name" value="Flavoprotein"/>
    <property type="match status" value="1"/>
</dbReference>
<dbReference type="GO" id="GO:0010181">
    <property type="term" value="F:FMN binding"/>
    <property type="evidence" value="ECO:0007669"/>
    <property type="project" value="TreeGrafter"/>
</dbReference>
<name>A0A7J9PLU8_METMI</name>
<dbReference type="PANTHER" id="PTHR14359">
    <property type="entry name" value="HOMO-OLIGOMERIC FLAVIN CONTAINING CYS DECARBOXYLASE FAMILY"/>
    <property type="match status" value="1"/>
</dbReference>
<dbReference type="Gene3D" id="3.40.50.1950">
    <property type="entry name" value="Flavin prenyltransferase-like"/>
    <property type="match status" value="1"/>
</dbReference>
<dbReference type="AlphaFoldDB" id="A0A7J9PLU8"/>
<dbReference type="GO" id="GO:0015937">
    <property type="term" value="P:coenzyme A biosynthetic process"/>
    <property type="evidence" value="ECO:0007669"/>
    <property type="project" value="TreeGrafter"/>
</dbReference>
<dbReference type="PANTHER" id="PTHR14359:SF6">
    <property type="entry name" value="PHOSPHOPANTOTHENOYLCYSTEINE DECARBOXYLASE"/>
    <property type="match status" value="1"/>
</dbReference>
<gene>
    <name evidence="2" type="ORF">HNP90_001340</name>
</gene>
<dbReference type="InterPro" id="IPR036551">
    <property type="entry name" value="Flavin_trans-like"/>
</dbReference>
<protein>
    <submittedName>
        <fullName evidence="2">Phosphopantothenoylcysteine synthetase/decarboxylase</fullName>
    </submittedName>
</protein>
<proteinExistence type="predicted"/>
<dbReference type="GO" id="GO:0071513">
    <property type="term" value="C:phosphopantothenoylcysteine decarboxylase complex"/>
    <property type="evidence" value="ECO:0007669"/>
    <property type="project" value="TreeGrafter"/>
</dbReference>
<accession>A0A7J9PLU8</accession>
<sequence>MERSPVFKDKNIVIGICACSPAIKTLDLIGELRERGAEVDVIMTPNSVNFVSPLMVQREAKRPVQIEAFELPKMYDPNHKSLSQKADLLILAPVSANTLGKAANGIADNLLSTTIMSTKAPIVAAMHINPMMYSNPSVQRNIKQLKEDGFIFVDNGNEENPSKFPTISQISSTVEQILNQI</sequence>